<keyword evidence="5 9" id="KW-0627">Porphyrin biosynthesis</keyword>
<evidence type="ECO:0000256" key="2">
    <source>
        <dbReference type="ARBA" id="ARBA00008055"/>
    </source>
</evidence>
<evidence type="ECO:0000256" key="5">
    <source>
        <dbReference type="ARBA" id="ARBA00023244"/>
    </source>
</evidence>
<evidence type="ECO:0000256" key="6">
    <source>
        <dbReference type="ARBA" id="ARBA00025628"/>
    </source>
</evidence>
<evidence type="ECO:0000313" key="12">
    <source>
        <dbReference type="EMBL" id="KAA0186784.1"/>
    </source>
</evidence>
<dbReference type="SUPFAM" id="SSF51569">
    <property type="entry name" value="Aldolase"/>
    <property type="match status" value="1"/>
</dbReference>
<evidence type="ECO:0000256" key="7">
    <source>
        <dbReference type="ARBA" id="ARBA00025861"/>
    </source>
</evidence>
<dbReference type="PANTHER" id="PTHR11458:SF0">
    <property type="entry name" value="DELTA-AMINOLEVULINIC ACID DEHYDRATASE"/>
    <property type="match status" value="1"/>
</dbReference>
<comment type="caution">
    <text evidence="12">The sequence shown here is derived from an EMBL/GenBank/DDBJ whole genome shotgun (WGS) entry which is preliminary data.</text>
</comment>
<keyword evidence="4 9" id="KW-0456">Lyase</keyword>
<dbReference type="InterPro" id="IPR030656">
    <property type="entry name" value="ALAD_AS"/>
</dbReference>
<organism evidence="12 13">
    <name type="scientific">Fasciolopsis buskii</name>
    <dbReference type="NCBI Taxonomy" id="27845"/>
    <lineage>
        <taxon>Eukaryota</taxon>
        <taxon>Metazoa</taxon>
        <taxon>Spiralia</taxon>
        <taxon>Lophotrochozoa</taxon>
        <taxon>Platyhelminthes</taxon>
        <taxon>Trematoda</taxon>
        <taxon>Digenea</taxon>
        <taxon>Plagiorchiida</taxon>
        <taxon>Echinostomata</taxon>
        <taxon>Echinostomatoidea</taxon>
        <taxon>Fasciolidae</taxon>
        <taxon>Fasciolopsis</taxon>
    </lineage>
</organism>
<dbReference type="PANTHER" id="PTHR11458">
    <property type="entry name" value="DELTA-AMINOLEVULINIC ACID DEHYDRATASE"/>
    <property type="match status" value="1"/>
</dbReference>
<evidence type="ECO:0000313" key="13">
    <source>
        <dbReference type="Proteomes" id="UP000728185"/>
    </source>
</evidence>
<evidence type="ECO:0000256" key="4">
    <source>
        <dbReference type="ARBA" id="ARBA00023239"/>
    </source>
</evidence>
<dbReference type="UniPathway" id="UPA00251">
    <property type="reaction ID" value="UER00318"/>
</dbReference>
<evidence type="ECO:0000256" key="9">
    <source>
        <dbReference type="RuleBase" id="RU000515"/>
    </source>
</evidence>
<feature type="transmembrane region" description="Helical" evidence="11">
    <location>
        <begin position="18"/>
        <end position="36"/>
    </location>
</feature>
<dbReference type="GO" id="GO:0006782">
    <property type="term" value="P:protoporphyrinogen IX biosynthetic process"/>
    <property type="evidence" value="ECO:0007669"/>
    <property type="project" value="UniProtKB-UniPathway"/>
</dbReference>
<name>A0A8E0VGB2_9TREM</name>
<evidence type="ECO:0000256" key="1">
    <source>
        <dbReference type="ARBA" id="ARBA00004694"/>
    </source>
</evidence>
<protein>
    <recommendedName>
        <fullName evidence="9">Delta-aminolevulinic acid dehydratase</fullName>
        <ecNumber evidence="9">4.2.1.24</ecNumber>
    </recommendedName>
</protein>
<dbReference type="Pfam" id="PF00490">
    <property type="entry name" value="ALAD"/>
    <property type="match status" value="1"/>
</dbReference>
<dbReference type="SMART" id="SM01004">
    <property type="entry name" value="ALAD"/>
    <property type="match status" value="1"/>
</dbReference>
<keyword evidence="11" id="KW-0472">Membrane</keyword>
<keyword evidence="11" id="KW-1133">Transmembrane helix</keyword>
<dbReference type="AlphaFoldDB" id="A0A8E0VGB2"/>
<sequence length="119" mass="13604">MQYLVTRTCKLTVNSSNYLFTFGFVTFYISIVVCSYPQLRDANEGADFIMVKPGTPYLDILSELRRQLPDHPLVVYHVSGEYAMLMHAAQTGTLDLEQATLELMTAFRRAGRYIDKQIL</sequence>
<dbReference type="PRINTS" id="PR00144">
    <property type="entry name" value="DALDHYDRTASE"/>
</dbReference>
<accession>A0A8E0VGB2</accession>
<dbReference type="InterPro" id="IPR013785">
    <property type="entry name" value="Aldolase_TIM"/>
</dbReference>
<proteinExistence type="inferred from homology"/>
<dbReference type="EMBL" id="LUCM01009573">
    <property type="protein sequence ID" value="KAA0186784.1"/>
    <property type="molecule type" value="Genomic_DNA"/>
</dbReference>
<dbReference type="OrthoDB" id="1530at2759"/>
<dbReference type="GO" id="GO:0004655">
    <property type="term" value="F:porphobilinogen synthase activity"/>
    <property type="evidence" value="ECO:0007669"/>
    <property type="project" value="UniProtKB-EC"/>
</dbReference>
<dbReference type="Proteomes" id="UP000728185">
    <property type="component" value="Unassembled WGS sequence"/>
</dbReference>
<dbReference type="EC" id="4.2.1.24" evidence="9"/>
<evidence type="ECO:0000256" key="11">
    <source>
        <dbReference type="SAM" id="Phobius"/>
    </source>
</evidence>
<comment type="function">
    <text evidence="6">Catalyzes an early step in the biosynthesis of tetrapyrroles. Binds two molecules of 5-aminolevulinate per subunit, each at a distinct site, and catalyzes their condensation to form porphobilinogen.</text>
</comment>
<keyword evidence="13" id="KW-1185">Reference proteome</keyword>
<dbReference type="GO" id="GO:0005829">
    <property type="term" value="C:cytosol"/>
    <property type="evidence" value="ECO:0007669"/>
    <property type="project" value="TreeGrafter"/>
</dbReference>
<keyword evidence="11" id="KW-0812">Transmembrane</keyword>
<comment type="subunit">
    <text evidence="7">Homooctamer; active form. Homohexamer; low activity form.</text>
</comment>
<evidence type="ECO:0000256" key="10">
    <source>
        <dbReference type="RuleBase" id="RU004161"/>
    </source>
</evidence>
<comment type="catalytic activity">
    <reaction evidence="8 9">
        <text>2 5-aminolevulinate = porphobilinogen + 2 H2O + H(+)</text>
        <dbReference type="Rhea" id="RHEA:24064"/>
        <dbReference type="ChEBI" id="CHEBI:15377"/>
        <dbReference type="ChEBI" id="CHEBI:15378"/>
        <dbReference type="ChEBI" id="CHEBI:58126"/>
        <dbReference type="ChEBI" id="CHEBI:356416"/>
        <dbReference type="EC" id="4.2.1.24"/>
    </reaction>
</comment>
<dbReference type="PROSITE" id="PS00169">
    <property type="entry name" value="D_ALA_DEHYDRATASE"/>
    <property type="match status" value="1"/>
</dbReference>
<dbReference type="Gene3D" id="3.20.20.70">
    <property type="entry name" value="Aldolase class I"/>
    <property type="match status" value="1"/>
</dbReference>
<evidence type="ECO:0000256" key="3">
    <source>
        <dbReference type="ARBA" id="ARBA00023133"/>
    </source>
</evidence>
<comment type="similarity">
    <text evidence="2 10">Belongs to the ALAD family.</text>
</comment>
<dbReference type="GO" id="GO:0008270">
    <property type="term" value="F:zinc ion binding"/>
    <property type="evidence" value="ECO:0007669"/>
    <property type="project" value="TreeGrafter"/>
</dbReference>
<dbReference type="InterPro" id="IPR001731">
    <property type="entry name" value="ALAD"/>
</dbReference>
<gene>
    <name evidence="12" type="ORF">FBUS_10635</name>
</gene>
<reference evidence="12" key="1">
    <citation type="submission" date="2019-05" db="EMBL/GenBank/DDBJ databases">
        <title>Annotation for the trematode Fasciolopsis buski.</title>
        <authorList>
            <person name="Choi Y.-J."/>
        </authorList>
    </citation>
    <scope>NUCLEOTIDE SEQUENCE</scope>
    <source>
        <strain evidence="12">HT</strain>
        <tissue evidence="12">Whole worm</tissue>
    </source>
</reference>
<evidence type="ECO:0000256" key="8">
    <source>
        <dbReference type="ARBA" id="ARBA00047651"/>
    </source>
</evidence>
<comment type="pathway">
    <text evidence="1">Porphyrin-containing compound metabolism; protoporphyrin-IX biosynthesis; coproporphyrinogen-III from 5-aminolevulinate: step 1/4.</text>
</comment>
<keyword evidence="3" id="KW-0350">Heme biosynthesis</keyword>